<dbReference type="InterPro" id="IPR002129">
    <property type="entry name" value="PyrdxlP-dep_de-COase"/>
</dbReference>
<evidence type="ECO:0000256" key="6">
    <source>
        <dbReference type="PIRSR" id="PIRSR602129-50"/>
    </source>
</evidence>
<proteinExistence type="inferred from homology"/>
<dbReference type="PANTHER" id="PTHR45677:SF8">
    <property type="entry name" value="CYSTEINE SULFINIC ACID DECARBOXYLASE"/>
    <property type="match status" value="1"/>
</dbReference>
<dbReference type="GO" id="GO:0016831">
    <property type="term" value="F:carboxy-lyase activity"/>
    <property type="evidence" value="ECO:0007669"/>
    <property type="project" value="UniProtKB-KW"/>
</dbReference>
<dbReference type="InterPro" id="IPR015424">
    <property type="entry name" value="PyrdxlP-dep_Trfase"/>
</dbReference>
<evidence type="ECO:0000256" key="3">
    <source>
        <dbReference type="ARBA" id="ARBA00022793"/>
    </source>
</evidence>
<name>A0A6S6UI80_9BACT</name>
<evidence type="ECO:0000256" key="4">
    <source>
        <dbReference type="ARBA" id="ARBA00022898"/>
    </source>
</evidence>
<dbReference type="AlphaFoldDB" id="A0A6S6UI80"/>
<protein>
    <submittedName>
        <fullName evidence="8">Pyridoxal-dependent decarboxylase</fullName>
    </submittedName>
</protein>
<evidence type="ECO:0000256" key="7">
    <source>
        <dbReference type="RuleBase" id="RU000382"/>
    </source>
</evidence>
<sequence length="461" mass="51784">MKIEKAIDEFAKISKILLEKEKKEPVLKYHSVEDYEKLINLSLSNKGCTENEFFKLLKEVSLLTPRTNSKSFFNQLFAGRTGPSLSADLLATLLNTTMHTYKVAGIQVLVEKEITNAFLEKVGYENGEGIMNPGGSLSNLVSMIIARNEKDGRILKEGYGGRKFIVYTSIESHYSVIKNAGMLGLGRNNVRKIQSDYIGRMDATHLEAEIKKDLLEGNVPFYINATAGTTVLGAYDEFNEISRISKKYALWMHIDGALGGSALLSRKHKHLLEGSELSDSFTWNAHKMMNVPVCASFLLVKEKGLLRKHFSEKADYLFQGETEDLDLGSISMQCGRRVDAFKVWAAWKYYGLVGIERRIDHLFELAEYAASCVEQDPMFELFRSPESVNVCFTIAGATPEKVCEYLHKKGLIMVGYSTSEGTTFIRMACINADIEKTDIDHFFKQIKVAVKALRLNKAVLV</sequence>
<evidence type="ECO:0000256" key="1">
    <source>
        <dbReference type="ARBA" id="ARBA00001933"/>
    </source>
</evidence>
<organism evidence="8">
    <name type="scientific">uncultured Aureispira sp</name>
    <dbReference type="NCBI Taxonomy" id="1331704"/>
    <lineage>
        <taxon>Bacteria</taxon>
        <taxon>Pseudomonadati</taxon>
        <taxon>Bacteroidota</taxon>
        <taxon>Saprospiria</taxon>
        <taxon>Saprospirales</taxon>
        <taxon>Saprospiraceae</taxon>
        <taxon>Aureispira</taxon>
        <taxon>environmental samples</taxon>
    </lineage>
</organism>
<dbReference type="GO" id="GO:0005737">
    <property type="term" value="C:cytoplasm"/>
    <property type="evidence" value="ECO:0007669"/>
    <property type="project" value="TreeGrafter"/>
</dbReference>
<reference evidence="8" key="1">
    <citation type="submission" date="2020-01" db="EMBL/GenBank/DDBJ databases">
        <authorList>
            <person name="Meier V. D."/>
            <person name="Meier V D."/>
        </authorList>
    </citation>
    <scope>NUCLEOTIDE SEQUENCE</scope>
    <source>
        <strain evidence="8">HLG_WM_MAG_10</strain>
    </source>
</reference>
<dbReference type="InterPro" id="IPR015421">
    <property type="entry name" value="PyrdxlP-dep_Trfase_major"/>
</dbReference>
<keyword evidence="5 7" id="KW-0456">Lyase</keyword>
<dbReference type="PANTHER" id="PTHR45677">
    <property type="entry name" value="GLUTAMATE DECARBOXYLASE-RELATED"/>
    <property type="match status" value="1"/>
</dbReference>
<feature type="modified residue" description="N6-(pyridoxal phosphate)lysine" evidence="6">
    <location>
        <position position="287"/>
    </location>
</feature>
<evidence type="ECO:0000256" key="2">
    <source>
        <dbReference type="ARBA" id="ARBA00009533"/>
    </source>
</evidence>
<dbReference type="EMBL" id="CACVAQ010000418">
    <property type="protein sequence ID" value="CAA6827970.1"/>
    <property type="molecule type" value="Genomic_DNA"/>
</dbReference>
<dbReference type="Gene3D" id="3.90.1150.170">
    <property type="match status" value="1"/>
</dbReference>
<dbReference type="SUPFAM" id="SSF53383">
    <property type="entry name" value="PLP-dependent transferases"/>
    <property type="match status" value="1"/>
</dbReference>
<dbReference type="Gene3D" id="3.40.640.10">
    <property type="entry name" value="Type I PLP-dependent aspartate aminotransferase-like (Major domain)"/>
    <property type="match status" value="1"/>
</dbReference>
<evidence type="ECO:0000256" key="5">
    <source>
        <dbReference type="ARBA" id="ARBA00023239"/>
    </source>
</evidence>
<dbReference type="Pfam" id="PF00282">
    <property type="entry name" value="Pyridoxal_deC"/>
    <property type="match status" value="1"/>
</dbReference>
<evidence type="ECO:0000313" key="8">
    <source>
        <dbReference type="EMBL" id="CAA6827970.1"/>
    </source>
</evidence>
<accession>A0A6S6UI80</accession>
<gene>
    <name evidence="8" type="ORF">HELGO_WM21985</name>
</gene>
<dbReference type="InterPro" id="IPR021115">
    <property type="entry name" value="Pyridoxal-P_BS"/>
</dbReference>
<comment type="similarity">
    <text evidence="2 7">Belongs to the group II decarboxylase family.</text>
</comment>
<dbReference type="GO" id="GO:0030170">
    <property type="term" value="F:pyridoxal phosphate binding"/>
    <property type="evidence" value="ECO:0007669"/>
    <property type="project" value="InterPro"/>
</dbReference>
<comment type="cofactor">
    <cofactor evidence="1 6 7">
        <name>pyridoxal 5'-phosphate</name>
        <dbReference type="ChEBI" id="CHEBI:597326"/>
    </cofactor>
</comment>
<dbReference type="GO" id="GO:0019752">
    <property type="term" value="P:carboxylic acid metabolic process"/>
    <property type="evidence" value="ECO:0007669"/>
    <property type="project" value="InterPro"/>
</dbReference>
<dbReference type="PROSITE" id="PS00392">
    <property type="entry name" value="DDC_GAD_HDC_YDC"/>
    <property type="match status" value="1"/>
</dbReference>
<keyword evidence="3" id="KW-0210">Decarboxylase</keyword>
<keyword evidence="4 6" id="KW-0663">Pyridoxal phosphate</keyword>